<keyword evidence="2" id="KW-1185">Reference proteome</keyword>
<dbReference type="AlphaFoldDB" id="A0A2Z4FGF2"/>
<reference evidence="1 2" key="1">
    <citation type="submission" date="2018-06" db="EMBL/GenBank/DDBJ databases">
        <title>Lujinxingia sediminis gen. nov. sp. nov., a new facultative anaerobic member of the class Deltaproteobacteria, and proposal of Lujinxingaceae fam. nov.</title>
        <authorList>
            <person name="Guo L.-Y."/>
            <person name="Li C.-M."/>
            <person name="Wang S."/>
            <person name="Du Z.-J."/>
        </authorList>
    </citation>
    <scope>NUCLEOTIDE SEQUENCE [LARGE SCALE GENOMIC DNA]</scope>
    <source>
        <strain evidence="1 2">FA350</strain>
    </source>
</reference>
<protein>
    <submittedName>
        <fullName evidence="1">Uncharacterized protein</fullName>
    </submittedName>
</protein>
<accession>A0A2Z4FGF2</accession>
<name>A0A2Z4FGF2_9DELT</name>
<organism evidence="1 2">
    <name type="scientific">Bradymonas sediminis</name>
    <dbReference type="NCBI Taxonomy" id="1548548"/>
    <lineage>
        <taxon>Bacteria</taxon>
        <taxon>Deltaproteobacteria</taxon>
        <taxon>Bradymonadales</taxon>
        <taxon>Bradymonadaceae</taxon>
        <taxon>Bradymonas</taxon>
    </lineage>
</organism>
<proteinExistence type="predicted"/>
<dbReference type="EMBL" id="CP030032">
    <property type="protein sequence ID" value="AWV87960.1"/>
    <property type="molecule type" value="Genomic_DNA"/>
</dbReference>
<gene>
    <name evidence="1" type="ORF">DN745_00890</name>
</gene>
<evidence type="ECO:0000313" key="1">
    <source>
        <dbReference type="EMBL" id="AWV87960.1"/>
    </source>
</evidence>
<sequence>MPEKNFVLSGHVAHLAHAEIEAQGEGDADQLTGVLVDPGPPIQGLLDIELDIIQALADLLAGGVNRLAQLGGMGVEVSLRRGAPN</sequence>
<dbReference type="Proteomes" id="UP000249799">
    <property type="component" value="Chromosome"/>
</dbReference>
<dbReference type="KEGG" id="bsed:DN745_00890"/>
<evidence type="ECO:0000313" key="2">
    <source>
        <dbReference type="Proteomes" id="UP000249799"/>
    </source>
</evidence>